<comment type="subcellular location">
    <subcellularLocation>
        <location evidence="8">Cell membrane</location>
        <topology evidence="8">Peripheral membrane protein</topology>
    </subcellularLocation>
    <subcellularLocation>
        <location evidence="1">Membrane</location>
    </subcellularLocation>
</comment>
<keyword evidence="8" id="KW-1003">Cell membrane</keyword>
<keyword evidence="4 8" id="KW-0406">Ion transport</keyword>
<dbReference type="Proteomes" id="UP000027215">
    <property type="component" value="Chromosome"/>
</dbReference>
<keyword evidence="7 8" id="KW-0066">ATP synthesis</keyword>
<dbReference type="NCBIfam" id="TIGR01145">
    <property type="entry name" value="ATP_synt_delta"/>
    <property type="match status" value="1"/>
</dbReference>
<evidence type="ECO:0000256" key="4">
    <source>
        <dbReference type="ARBA" id="ARBA00023065"/>
    </source>
</evidence>
<dbReference type="HAMAP" id="MF_01416">
    <property type="entry name" value="ATP_synth_delta_bact"/>
    <property type="match status" value="1"/>
</dbReference>
<protein>
    <recommendedName>
        <fullName evidence="8">ATP synthase subunit delta</fullName>
    </recommendedName>
    <alternativeName>
        <fullName evidence="8">ATP synthase F(1) sector subunit delta</fullName>
    </alternativeName>
    <alternativeName>
        <fullName evidence="8">F-type ATPase subunit delta</fullName>
        <shortName evidence="8">F-ATPase subunit delta</shortName>
    </alternativeName>
</protein>
<dbReference type="KEGG" id="xfs:D934_03295"/>
<evidence type="ECO:0000256" key="8">
    <source>
        <dbReference type="HAMAP-Rule" id="MF_01416"/>
    </source>
</evidence>
<dbReference type="InterPro" id="IPR026015">
    <property type="entry name" value="ATP_synth_OSCP/delta_N_sf"/>
</dbReference>
<dbReference type="Pfam" id="PF00213">
    <property type="entry name" value="OSCP"/>
    <property type="match status" value="1"/>
</dbReference>
<evidence type="ECO:0000313" key="10">
    <source>
        <dbReference type="Proteomes" id="UP000027215"/>
    </source>
</evidence>
<dbReference type="RefSeq" id="WP_020852519.1">
    <property type="nucleotide sequence ID" value="NZ_CP006696.1"/>
</dbReference>
<dbReference type="Gene3D" id="1.10.520.20">
    <property type="entry name" value="N-terminal domain of the delta subunit of the F1F0-ATP synthase"/>
    <property type="match status" value="1"/>
</dbReference>
<sequence>MSQALTLARPYARAAFAIACEKGKCMQWSQALTFSVQVANNPIVATLLSHPQLDHQQAAALLSPEGADPAYVRFLEVIAEAHRLDVLLQVAGLYEKLRAEAQHVIKAKITSAIELAPNELNNIVTALKKRFDCEIEVTTGVDHSLIGGAVIDTGNVVIDGSIKSKLTRLQASLTH</sequence>
<dbReference type="GO" id="GO:0045259">
    <property type="term" value="C:proton-transporting ATP synthase complex"/>
    <property type="evidence" value="ECO:0007669"/>
    <property type="project" value="UniProtKB-KW"/>
</dbReference>
<proteinExistence type="inferred from homology"/>
<evidence type="ECO:0000256" key="3">
    <source>
        <dbReference type="ARBA" id="ARBA00022781"/>
    </source>
</evidence>
<evidence type="ECO:0000256" key="1">
    <source>
        <dbReference type="ARBA" id="ARBA00004370"/>
    </source>
</evidence>
<gene>
    <name evidence="8" type="primary">atpH</name>
    <name evidence="9" type="ORF">D934_03295</name>
</gene>
<dbReference type="HOGENOM" id="CLU_085114_3_0_6"/>
<dbReference type="GO" id="GO:0046933">
    <property type="term" value="F:proton-transporting ATP synthase activity, rotational mechanism"/>
    <property type="evidence" value="ECO:0007669"/>
    <property type="project" value="UniProtKB-UniRule"/>
</dbReference>
<comment type="function">
    <text evidence="8">This protein is part of the stalk that links CF(0) to CF(1). It either transmits conformational changes from CF(0) to CF(1) or is implicated in proton conduction.</text>
</comment>
<dbReference type="InterPro" id="IPR000711">
    <property type="entry name" value="ATPase_OSCP/dsu"/>
</dbReference>
<keyword evidence="2 8" id="KW-0813">Transport</keyword>
<evidence type="ECO:0000313" key="9">
    <source>
        <dbReference type="EMBL" id="AIC09555.1"/>
    </source>
</evidence>
<organism evidence="9 10">
    <name type="scientific">Xylella fastidiosa subsp. sandyi Ann-1</name>
    <dbReference type="NCBI Taxonomy" id="155920"/>
    <lineage>
        <taxon>Bacteria</taxon>
        <taxon>Pseudomonadati</taxon>
        <taxon>Pseudomonadota</taxon>
        <taxon>Gammaproteobacteria</taxon>
        <taxon>Lysobacterales</taxon>
        <taxon>Lysobacteraceae</taxon>
        <taxon>Xylella</taxon>
    </lineage>
</organism>
<keyword evidence="5 8" id="KW-0472">Membrane</keyword>
<dbReference type="SUPFAM" id="SSF47928">
    <property type="entry name" value="N-terminal domain of the delta subunit of the F1F0-ATP synthase"/>
    <property type="match status" value="1"/>
</dbReference>
<dbReference type="AlphaFoldDB" id="A0A060H2M5"/>
<dbReference type="PANTHER" id="PTHR11910">
    <property type="entry name" value="ATP SYNTHASE DELTA CHAIN"/>
    <property type="match status" value="1"/>
</dbReference>
<evidence type="ECO:0000256" key="5">
    <source>
        <dbReference type="ARBA" id="ARBA00023136"/>
    </source>
</evidence>
<keyword evidence="6 8" id="KW-0139">CF(1)</keyword>
<comment type="similarity">
    <text evidence="8">Belongs to the ATPase delta chain family.</text>
</comment>
<reference evidence="9 10" key="1">
    <citation type="submission" date="2013-08" db="EMBL/GenBank/DDBJ databases">
        <authorList>
            <person name="Stouthamer R."/>
            <person name="Nunney L."/>
        </authorList>
    </citation>
    <scope>NUCLEOTIDE SEQUENCE [LARGE SCALE GENOMIC DNA]</scope>
    <source>
        <strain evidence="10">ann-1</strain>
    </source>
</reference>
<dbReference type="PRINTS" id="PR00125">
    <property type="entry name" value="ATPASEDELTA"/>
</dbReference>
<accession>A0A060H2M5</accession>
<evidence type="ECO:0000256" key="2">
    <source>
        <dbReference type="ARBA" id="ARBA00022448"/>
    </source>
</evidence>
<dbReference type="GO" id="GO:0005886">
    <property type="term" value="C:plasma membrane"/>
    <property type="evidence" value="ECO:0007669"/>
    <property type="project" value="UniProtKB-SubCell"/>
</dbReference>
<dbReference type="PATRIC" id="fig|155920.8.peg.792"/>
<keyword evidence="3 8" id="KW-0375">Hydrogen ion transport</keyword>
<dbReference type="EMBL" id="CP006696">
    <property type="protein sequence ID" value="AIC09555.1"/>
    <property type="molecule type" value="Genomic_DNA"/>
</dbReference>
<comment type="function">
    <text evidence="8">F(1)F(0) ATP synthase produces ATP from ADP in the presence of a proton or sodium gradient. F-type ATPases consist of two structural domains, F(1) containing the extramembraneous catalytic core and F(0) containing the membrane proton channel, linked together by a central stalk and a peripheral stalk. During catalysis, ATP synthesis in the catalytic domain of F(1) is coupled via a rotary mechanism of the central stalk subunits to proton translocation.</text>
</comment>
<name>A0A060H2M5_XYLFS</name>
<evidence type="ECO:0000256" key="6">
    <source>
        <dbReference type="ARBA" id="ARBA00023196"/>
    </source>
</evidence>
<dbReference type="NCBIfam" id="NF004402">
    <property type="entry name" value="PRK05758.2-2"/>
    <property type="match status" value="1"/>
</dbReference>
<evidence type="ECO:0000256" key="7">
    <source>
        <dbReference type="ARBA" id="ARBA00023310"/>
    </source>
</evidence>